<protein>
    <submittedName>
        <fullName evidence="3">GldJ</fullName>
    </submittedName>
</protein>
<feature type="compositionally biased region" description="Polar residues" evidence="1">
    <location>
        <begin position="345"/>
        <end position="354"/>
    </location>
</feature>
<sequence>MVTGVKYNVEAGEKGSEYSFKVSEYEGQPDAPNMVFIEGGRFTLGSSEEDIMFSHDNVERTASIQSFFMDQTEVANIHWLEYMAYYENPDNSSRLPPGFTDLKTYRDQVLLPDTTVWASELAYNDSYVANYLRYPGFRFFPVVGISWVQAQDFCRWRTMVVNENLALQAEKSGKIESVPDFANGEKLPLESGVVVPDFRLPTEAEWEYAAKALIGTQYNDENQSNGRIYPWDGHSVRNPYDTKKYPMGYMLANFKRGRGDYAGIAGKLNDGALITEYVFAYPPNDYGLYNMAGNVSEWVEDVYRPNSFRDVDDLNPVRRQRLDSTKLNPDTSKSVYSDDKKPYNPANSQGNTTLNSLVNDDVRVYKGASWKDVAYWCSPGTRRFLDKNGRTAAIGFRCAMIMAGERDGETRRKNK</sequence>
<dbReference type="InterPro" id="IPR019868">
    <property type="entry name" value="Glid_motil-assoc_GldJ-short"/>
</dbReference>
<feature type="compositionally biased region" description="Polar residues" evidence="1">
    <location>
        <begin position="325"/>
        <end position="335"/>
    </location>
</feature>
<evidence type="ECO:0000313" key="4">
    <source>
        <dbReference type="Proteomes" id="UP000004095"/>
    </source>
</evidence>
<evidence type="ECO:0000256" key="1">
    <source>
        <dbReference type="SAM" id="MobiDB-lite"/>
    </source>
</evidence>
<dbReference type="InterPro" id="IPR005532">
    <property type="entry name" value="SUMF_dom"/>
</dbReference>
<evidence type="ECO:0000313" key="3">
    <source>
        <dbReference type="EMBL" id="EAY26932.1"/>
    </source>
</evidence>
<proteinExistence type="predicted"/>
<evidence type="ECO:0000259" key="2">
    <source>
        <dbReference type="Pfam" id="PF03781"/>
    </source>
</evidence>
<reference evidence="3 4" key="1">
    <citation type="submission" date="2007-01" db="EMBL/GenBank/DDBJ databases">
        <authorList>
            <person name="Haygood M."/>
            <person name="Podell S."/>
            <person name="Anderson C."/>
            <person name="Hopkinson B."/>
            <person name="Roe K."/>
            <person name="Barbeau K."/>
            <person name="Gaasterland T."/>
            <person name="Ferriera S."/>
            <person name="Johnson J."/>
            <person name="Kravitz S."/>
            <person name="Beeson K."/>
            <person name="Sutton G."/>
            <person name="Rogers Y.-H."/>
            <person name="Friedman R."/>
            <person name="Frazier M."/>
            <person name="Venter J.C."/>
        </authorList>
    </citation>
    <scope>NUCLEOTIDE SEQUENCE [LARGE SCALE GENOMIC DNA]</scope>
    <source>
        <strain evidence="3 4">ATCC 23134</strain>
    </source>
</reference>
<organism evidence="3 4">
    <name type="scientific">Microscilla marina ATCC 23134</name>
    <dbReference type="NCBI Taxonomy" id="313606"/>
    <lineage>
        <taxon>Bacteria</taxon>
        <taxon>Pseudomonadati</taxon>
        <taxon>Bacteroidota</taxon>
        <taxon>Cytophagia</taxon>
        <taxon>Cytophagales</taxon>
        <taxon>Microscillaceae</taxon>
        <taxon>Microscilla</taxon>
    </lineage>
</organism>
<keyword evidence="4" id="KW-1185">Reference proteome</keyword>
<accession>A1ZRM7</accession>
<dbReference type="EMBL" id="AAWS01000028">
    <property type="protein sequence ID" value="EAY26932.1"/>
    <property type="molecule type" value="Genomic_DNA"/>
</dbReference>
<dbReference type="Pfam" id="PF03781">
    <property type="entry name" value="FGE-sulfatase"/>
    <property type="match status" value="1"/>
</dbReference>
<dbReference type="AlphaFoldDB" id="A1ZRM7"/>
<dbReference type="NCBIfam" id="TIGR03530">
    <property type="entry name" value="GldJ_short"/>
    <property type="match status" value="1"/>
</dbReference>
<dbReference type="Gene3D" id="3.90.1580.10">
    <property type="entry name" value="paralog of FGE (formylglycine-generating enzyme)"/>
    <property type="match status" value="1"/>
</dbReference>
<feature type="region of interest" description="Disordered" evidence="1">
    <location>
        <begin position="321"/>
        <end position="354"/>
    </location>
</feature>
<dbReference type="InterPro" id="IPR016187">
    <property type="entry name" value="CTDL_fold"/>
</dbReference>
<dbReference type="InterPro" id="IPR051043">
    <property type="entry name" value="Sulfatase_Mod_Factor_Kinase"/>
</dbReference>
<comment type="caution">
    <text evidence="3">The sequence shown here is derived from an EMBL/GenBank/DDBJ whole genome shotgun (WGS) entry which is preliminary data.</text>
</comment>
<name>A1ZRM7_MICM2</name>
<dbReference type="GO" id="GO:0120147">
    <property type="term" value="F:formylglycine-generating oxidase activity"/>
    <property type="evidence" value="ECO:0007669"/>
    <property type="project" value="TreeGrafter"/>
</dbReference>
<dbReference type="SUPFAM" id="SSF56436">
    <property type="entry name" value="C-type lectin-like"/>
    <property type="match status" value="1"/>
</dbReference>
<dbReference type="Proteomes" id="UP000004095">
    <property type="component" value="Unassembled WGS sequence"/>
</dbReference>
<gene>
    <name evidence="3" type="ORF">M23134_03583</name>
</gene>
<dbReference type="PANTHER" id="PTHR23150:SF19">
    <property type="entry name" value="FORMYLGLYCINE-GENERATING ENZYME"/>
    <property type="match status" value="1"/>
</dbReference>
<dbReference type="InterPro" id="IPR042095">
    <property type="entry name" value="SUMF_sf"/>
</dbReference>
<feature type="domain" description="Sulfatase-modifying factor enzyme-like" evidence="2">
    <location>
        <begin position="31"/>
        <end position="399"/>
    </location>
</feature>
<dbReference type="eggNOG" id="COG1262">
    <property type="taxonomic scope" value="Bacteria"/>
</dbReference>
<dbReference type="PANTHER" id="PTHR23150">
    <property type="entry name" value="SULFATASE MODIFYING FACTOR 1, 2"/>
    <property type="match status" value="1"/>
</dbReference>